<keyword evidence="4" id="KW-1185">Reference proteome</keyword>
<sequence>MLRTQTRRVQSSLRRGRVLDRSPVGPEPAFAFLFTTGLFAGSTIQPFNRGSHTLPYSPGLAWELGSITLTSLRSYTRLPCALGLSRCSEFLVSDCGEGEVNVLPIRIVLTFLGTFFVLALPRDGTFRFDVIESFAIGILGIGSKHRNSESKNKPSTHERSLTSLPAPLAPEPYVRNSISPDKGVFDSQHSLPNMVQPCYEATEAKLTDRARSLIVRATHPGIPSLGLATSFSFHSRDGSPPSYSSLTLKLSHFVPSKQFAYRISYIHRKQRYLMIIRWTTTANNNYEERKKSTALTSTREIGARKRRITLFGEPDGTEKTSNHGKAAIPGWASSIPSLSGGHLRNLVHHVVRWPPHQGDRIRTYSPLYPKQMRRPVCATPRLKPRLPVKTREPREQGGENHPRLFIRTQGVAGKLSRKGASGSGKRDYPYPRHFPNPPQSLFSGSVGALNVGVFFLKGENGTEKQASYFLDGCPSYSETHELAGSVLSVPYDPSLKGGSVRSGPALTSNSFARTDSNRALKTWLKEPFPRVPYTRIKWSHPGLARYLSGRKIWCNKVVVDCVDRCTEFKHSVNYTHSKKGIRMKFTKVLALSDLEFYSFFSVLLSILSSGRLYHSIAVTVLSAEQKTYDLRKSDRRSVVGKRRVAERCASVVQEGELRSFTHLYPCPFLAFEHIETFYLSHAALPTFTNLLFGAFLLVIRKYLSKMLKEMAVRQKAKHPLAWIRRRRAKEQFKTEDKDLRQWESAIKELNNPIINYRAIFEEKAILDKYRHQIVLITREGEFYSRKTEDHFTLAISEKKSNSRITRRARSHTIRIHFHPSRRWSIPFDQNGGPYETVVSL</sequence>
<protein>
    <submittedName>
        <fullName evidence="3">Basic-leucine zipper transcription factor family protein</fullName>
    </submittedName>
</protein>
<keyword evidence="2" id="KW-1133">Transmembrane helix</keyword>
<keyword evidence="2" id="KW-0812">Transmembrane</keyword>
<feature type="transmembrane region" description="Helical" evidence="2">
    <location>
        <begin position="677"/>
        <end position="699"/>
    </location>
</feature>
<accession>A0A5A7QJY2</accession>
<feature type="region of interest" description="Disordered" evidence="1">
    <location>
        <begin position="145"/>
        <end position="171"/>
    </location>
</feature>
<keyword evidence="2" id="KW-0472">Membrane</keyword>
<dbReference type="Proteomes" id="UP000325081">
    <property type="component" value="Unassembled WGS sequence"/>
</dbReference>
<reference evidence="4" key="1">
    <citation type="journal article" date="2019" name="Curr. Biol.">
        <title>Genome Sequence of Striga asiatica Provides Insight into the Evolution of Plant Parasitism.</title>
        <authorList>
            <person name="Yoshida S."/>
            <person name="Kim S."/>
            <person name="Wafula E.K."/>
            <person name="Tanskanen J."/>
            <person name="Kim Y.M."/>
            <person name="Honaas L."/>
            <person name="Yang Z."/>
            <person name="Spallek T."/>
            <person name="Conn C.E."/>
            <person name="Ichihashi Y."/>
            <person name="Cheong K."/>
            <person name="Cui S."/>
            <person name="Der J.P."/>
            <person name="Gundlach H."/>
            <person name="Jiao Y."/>
            <person name="Hori C."/>
            <person name="Ishida J.K."/>
            <person name="Kasahara H."/>
            <person name="Kiba T."/>
            <person name="Kim M.S."/>
            <person name="Koo N."/>
            <person name="Laohavisit A."/>
            <person name="Lee Y.H."/>
            <person name="Lumba S."/>
            <person name="McCourt P."/>
            <person name="Mortimer J.C."/>
            <person name="Mutuku J.M."/>
            <person name="Nomura T."/>
            <person name="Sasaki-Sekimoto Y."/>
            <person name="Seto Y."/>
            <person name="Wang Y."/>
            <person name="Wakatake T."/>
            <person name="Sakakibara H."/>
            <person name="Demura T."/>
            <person name="Yamaguchi S."/>
            <person name="Yoneyama K."/>
            <person name="Manabe R.I."/>
            <person name="Nelson D.C."/>
            <person name="Schulman A.H."/>
            <person name="Timko M.P."/>
            <person name="dePamphilis C.W."/>
            <person name="Choi D."/>
            <person name="Shirasu K."/>
        </authorList>
    </citation>
    <scope>NUCLEOTIDE SEQUENCE [LARGE SCALE GENOMIC DNA]</scope>
    <source>
        <strain evidence="4">cv. UVA1</strain>
    </source>
</reference>
<comment type="caution">
    <text evidence="3">The sequence shown here is derived from an EMBL/GenBank/DDBJ whole genome shotgun (WGS) entry which is preliminary data.</text>
</comment>
<proteinExistence type="predicted"/>
<dbReference type="AlphaFoldDB" id="A0A5A7QJY2"/>
<evidence type="ECO:0000313" key="3">
    <source>
        <dbReference type="EMBL" id="GER45649.1"/>
    </source>
</evidence>
<evidence type="ECO:0000256" key="2">
    <source>
        <dbReference type="SAM" id="Phobius"/>
    </source>
</evidence>
<dbReference type="EMBL" id="BKCP01007183">
    <property type="protein sequence ID" value="GER45649.1"/>
    <property type="molecule type" value="Genomic_DNA"/>
</dbReference>
<evidence type="ECO:0000313" key="4">
    <source>
        <dbReference type="Proteomes" id="UP000325081"/>
    </source>
</evidence>
<name>A0A5A7QJY2_STRAF</name>
<feature type="compositionally biased region" description="Basic and acidic residues" evidence="1">
    <location>
        <begin position="146"/>
        <end position="160"/>
    </location>
</feature>
<evidence type="ECO:0000256" key="1">
    <source>
        <dbReference type="SAM" id="MobiDB-lite"/>
    </source>
</evidence>
<organism evidence="3 4">
    <name type="scientific">Striga asiatica</name>
    <name type="common">Asiatic witchweed</name>
    <name type="synonym">Buchnera asiatica</name>
    <dbReference type="NCBI Taxonomy" id="4170"/>
    <lineage>
        <taxon>Eukaryota</taxon>
        <taxon>Viridiplantae</taxon>
        <taxon>Streptophyta</taxon>
        <taxon>Embryophyta</taxon>
        <taxon>Tracheophyta</taxon>
        <taxon>Spermatophyta</taxon>
        <taxon>Magnoliopsida</taxon>
        <taxon>eudicotyledons</taxon>
        <taxon>Gunneridae</taxon>
        <taxon>Pentapetalae</taxon>
        <taxon>asterids</taxon>
        <taxon>lamiids</taxon>
        <taxon>Lamiales</taxon>
        <taxon>Orobanchaceae</taxon>
        <taxon>Buchnereae</taxon>
        <taxon>Striga</taxon>
    </lineage>
</organism>
<gene>
    <name evidence="3" type="ORF">STAS_22586</name>
</gene>
<feature type="region of interest" description="Disordered" evidence="1">
    <location>
        <begin position="411"/>
        <end position="430"/>
    </location>
</feature>